<accession>A0A432VW13</accession>
<gene>
    <name evidence="7" type="ORF">CWE06_05090</name>
</gene>
<dbReference type="RefSeq" id="WP_126791830.1">
    <property type="nucleotide sequence ID" value="NZ_PIPI01000002.1"/>
</dbReference>
<dbReference type="Pfam" id="PF25967">
    <property type="entry name" value="RND-MFP_C"/>
    <property type="match status" value="1"/>
</dbReference>
<evidence type="ECO:0000256" key="2">
    <source>
        <dbReference type="ARBA" id="ARBA00009477"/>
    </source>
</evidence>
<dbReference type="GO" id="GO:0015562">
    <property type="term" value="F:efflux transmembrane transporter activity"/>
    <property type="evidence" value="ECO:0007669"/>
    <property type="project" value="TreeGrafter"/>
</dbReference>
<dbReference type="InterPro" id="IPR058627">
    <property type="entry name" value="MdtA-like_C"/>
</dbReference>
<dbReference type="PANTHER" id="PTHR30469:SF11">
    <property type="entry name" value="BLL4320 PROTEIN"/>
    <property type="match status" value="1"/>
</dbReference>
<keyword evidence="3" id="KW-0813">Transport</keyword>
<proteinExistence type="inferred from homology"/>
<dbReference type="EMBL" id="PIPI01000002">
    <property type="protein sequence ID" value="RUO20684.1"/>
    <property type="molecule type" value="Genomic_DNA"/>
</dbReference>
<name>A0A432VW13_9GAMM</name>
<dbReference type="AlphaFoldDB" id="A0A432VW13"/>
<protein>
    <submittedName>
        <fullName evidence="7">Efflux transporter periplasmic adaptor subunit</fullName>
    </submittedName>
</protein>
<evidence type="ECO:0000256" key="1">
    <source>
        <dbReference type="ARBA" id="ARBA00004196"/>
    </source>
</evidence>
<dbReference type="Gene3D" id="1.10.287.470">
    <property type="entry name" value="Helix hairpin bin"/>
    <property type="match status" value="1"/>
</dbReference>
<sequence length="372" mass="41392">MLKRMILMLIATSILFGLIFGYKAVGNYFMNDFFDNMPTPPATITASDVQLDDWFDSIPAIGNFRPVNGTTIPAQIDGEVIAIRFENGDVVEQGQALFVLDSRVEQAERERLAAALSIAETEAARLEPLFARQEVSESELRRQQSQVAQARAALAMQDAMLERKTIRAPFTGVVGLRQVNLGQYVTPGTELVSIQSFDPIYLNFTLPERFLSEVERGQSISAEVDAFSGQEFKGEIRAIEPSVRESTRTIQVQAQFENPEHQLRAGMFARVRIDSEESREVLMIPRTAIQFNPFGNIVFILVEEDDELVVQQRLVRTGQSRGDMVEILEGLELGDRVASSGLLKLRNGSVVKISDDPDLQPSASTNPQPANR</sequence>
<feature type="domain" description="CusB-like beta-barrel" evidence="5">
    <location>
        <begin position="200"/>
        <end position="276"/>
    </location>
</feature>
<evidence type="ECO:0000313" key="7">
    <source>
        <dbReference type="EMBL" id="RUO20684.1"/>
    </source>
</evidence>
<keyword evidence="8" id="KW-1185">Reference proteome</keyword>
<evidence type="ECO:0000259" key="5">
    <source>
        <dbReference type="Pfam" id="PF25954"/>
    </source>
</evidence>
<dbReference type="Proteomes" id="UP000288212">
    <property type="component" value="Unassembled WGS sequence"/>
</dbReference>
<evidence type="ECO:0000313" key="8">
    <source>
        <dbReference type="Proteomes" id="UP000288212"/>
    </source>
</evidence>
<dbReference type="Gene3D" id="2.40.50.100">
    <property type="match status" value="1"/>
</dbReference>
<dbReference type="SUPFAM" id="SSF111369">
    <property type="entry name" value="HlyD-like secretion proteins"/>
    <property type="match status" value="1"/>
</dbReference>
<dbReference type="Pfam" id="PF25917">
    <property type="entry name" value="BSH_RND"/>
    <property type="match status" value="1"/>
</dbReference>
<evidence type="ECO:0000259" key="6">
    <source>
        <dbReference type="Pfam" id="PF25967"/>
    </source>
</evidence>
<comment type="similarity">
    <text evidence="2">Belongs to the membrane fusion protein (MFP) (TC 8.A.1) family.</text>
</comment>
<dbReference type="Pfam" id="PF25954">
    <property type="entry name" value="Beta-barrel_RND_2"/>
    <property type="match status" value="1"/>
</dbReference>
<reference evidence="7 8" key="1">
    <citation type="journal article" date="2011" name="Front. Microbiol.">
        <title>Genomic signatures of strain selection and enhancement in Bacillus atrophaeus var. globigii, a historical biowarfare simulant.</title>
        <authorList>
            <person name="Gibbons H.S."/>
            <person name="Broomall S.M."/>
            <person name="McNew L.A."/>
            <person name="Daligault H."/>
            <person name="Chapman C."/>
            <person name="Bruce D."/>
            <person name="Karavis M."/>
            <person name="Krepps M."/>
            <person name="McGregor P.A."/>
            <person name="Hong C."/>
            <person name="Park K.H."/>
            <person name="Akmal A."/>
            <person name="Feldman A."/>
            <person name="Lin J.S."/>
            <person name="Chang W.E."/>
            <person name="Higgs B.W."/>
            <person name="Demirev P."/>
            <person name="Lindquist J."/>
            <person name="Liem A."/>
            <person name="Fochler E."/>
            <person name="Read T.D."/>
            <person name="Tapia R."/>
            <person name="Johnson S."/>
            <person name="Bishop-Lilly K.A."/>
            <person name="Detter C."/>
            <person name="Han C."/>
            <person name="Sozhamannan S."/>
            <person name="Rosenzweig C.N."/>
            <person name="Skowronski E.W."/>
        </authorList>
    </citation>
    <scope>NUCLEOTIDE SEQUENCE [LARGE SCALE GENOMIC DNA]</scope>
    <source>
        <strain evidence="7 8">AK5</strain>
    </source>
</reference>
<dbReference type="OrthoDB" id="9806939at2"/>
<dbReference type="Gene3D" id="2.40.30.170">
    <property type="match status" value="1"/>
</dbReference>
<feature type="domain" description="Multidrug resistance protein MdtA-like C-terminal permuted SH3" evidence="6">
    <location>
        <begin position="281"/>
        <end position="342"/>
    </location>
</feature>
<dbReference type="Gene3D" id="2.40.420.20">
    <property type="match status" value="1"/>
</dbReference>
<dbReference type="FunFam" id="2.40.30.170:FF:000010">
    <property type="entry name" value="Efflux RND transporter periplasmic adaptor subunit"/>
    <property type="match status" value="1"/>
</dbReference>
<comment type="caution">
    <text evidence="7">The sequence shown here is derived from an EMBL/GenBank/DDBJ whole genome shotgun (WGS) entry which is preliminary data.</text>
</comment>
<organism evidence="7 8">
    <name type="scientific">Aliidiomarina haloalkalitolerans</name>
    <dbReference type="NCBI Taxonomy" id="859059"/>
    <lineage>
        <taxon>Bacteria</taxon>
        <taxon>Pseudomonadati</taxon>
        <taxon>Pseudomonadota</taxon>
        <taxon>Gammaproteobacteria</taxon>
        <taxon>Alteromonadales</taxon>
        <taxon>Idiomarinaceae</taxon>
        <taxon>Aliidiomarina</taxon>
    </lineage>
</organism>
<dbReference type="PANTHER" id="PTHR30469">
    <property type="entry name" value="MULTIDRUG RESISTANCE PROTEIN MDTA"/>
    <property type="match status" value="1"/>
</dbReference>
<evidence type="ECO:0000256" key="3">
    <source>
        <dbReference type="ARBA" id="ARBA00022448"/>
    </source>
</evidence>
<dbReference type="NCBIfam" id="TIGR01730">
    <property type="entry name" value="RND_mfp"/>
    <property type="match status" value="1"/>
</dbReference>
<dbReference type="GO" id="GO:1990281">
    <property type="term" value="C:efflux pump complex"/>
    <property type="evidence" value="ECO:0007669"/>
    <property type="project" value="TreeGrafter"/>
</dbReference>
<evidence type="ECO:0000259" key="4">
    <source>
        <dbReference type="Pfam" id="PF25917"/>
    </source>
</evidence>
<dbReference type="InterPro" id="IPR006143">
    <property type="entry name" value="RND_pump_MFP"/>
</dbReference>
<dbReference type="InterPro" id="IPR058792">
    <property type="entry name" value="Beta-barrel_RND_2"/>
</dbReference>
<feature type="domain" description="Multidrug resistance protein MdtA-like barrel-sandwich hybrid" evidence="4">
    <location>
        <begin position="71"/>
        <end position="190"/>
    </location>
</feature>
<dbReference type="InterPro" id="IPR058625">
    <property type="entry name" value="MdtA-like_BSH"/>
</dbReference>
<comment type="subcellular location">
    <subcellularLocation>
        <location evidence="1">Cell envelope</location>
    </subcellularLocation>
</comment>